<dbReference type="InParanoid" id="A0A4Q1BD92"/>
<keyword evidence="3" id="KW-1185">Reference proteome</keyword>
<protein>
    <submittedName>
        <fullName evidence="2">Uncharacterized protein</fullName>
    </submittedName>
</protein>
<dbReference type="VEuPathDB" id="FungiDB:TREMEDRAFT_58604"/>
<evidence type="ECO:0000256" key="1">
    <source>
        <dbReference type="SAM" id="MobiDB-lite"/>
    </source>
</evidence>
<feature type="compositionally biased region" description="Polar residues" evidence="1">
    <location>
        <begin position="207"/>
        <end position="227"/>
    </location>
</feature>
<evidence type="ECO:0000313" key="3">
    <source>
        <dbReference type="Proteomes" id="UP000289152"/>
    </source>
</evidence>
<proteinExistence type="predicted"/>
<dbReference type="EMBL" id="SDIL01000108">
    <property type="protein sequence ID" value="RXK36137.1"/>
    <property type="molecule type" value="Genomic_DNA"/>
</dbReference>
<comment type="caution">
    <text evidence="2">The sequence shown here is derived from an EMBL/GenBank/DDBJ whole genome shotgun (WGS) entry which is preliminary data.</text>
</comment>
<organism evidence="2 3">
    <name type="scientific">Tremella mesenterica</name>
    <name type="common">Jelly fungus</name>
    <dbReference type="NCBI Taxonomy" id="5217"/>
    <lineage>
        <taxon>Eukaryota</taxon>
        <taxon>Fungi</taxon>
        <taxon>Dikarya</taxon>
        <taxon>Basidiomycota</taxon>
        <taxon>Agaricomycotina</taxon>
        <taxon>Tremellomycetes</taxon>
        <taxon>Tremellales</taxon>
        <taxon>Tremellaceae</taxon>
        <taxon>Tremella</taxon>
    </lineage>
</organism>
<gene>
    <name evidence="2" type="ORF">M231_06628</name>
</gene>
<feature type="region of interest" description="Disordered" evidence="1">
    <location>
        <begin position="205"/>
        <end position="227"/>
    </location>
</feature>
<name>A0A4Q1BD92_TREME</name>
<accession>A0A4Q1BD92</accession>
<reference evidence="2 3" key="1">
    <citation type="submission" date="2016-06" db="EMBL/GenBank/DDBJ databases">
        <title>Evolution of pathogenesis and genome organization in the Tremellales.</title>
        <authorList>
            <person name="Cuomo C."/>
            <person name="Litvintseva A."/>
            <person name="Heitman J."/>
            <person name="Chen Y."/>
            <person name="Sun S."/>
            <person name="Springer D."/>
            <person name="Dromer F."/>
            <person name="Young S."/>
            <person name="Zeng Q."/>
            <person name="Chapman S."/>
            <person name="Gujja S."/>
            <person name="Saif S."/>
            <person name="Birren B."/>
        </authorList>
    </citation>
    <scope>NUCLEOTIDE SEQUENCE [LARGE SCALE GENOMIC DNA]</scope>
    <source>
        <strain evidence="2 3">ATCC 28783</strain>
    </source>
</reference>
<sequence>MTIRSYSLLSLSPYPSGGTSGKKPSVIIKQGDRLAVDEFESEALVFYPGSNSWESASRPIYKVSSIFNTSPNRLKAMYTASSEFGQIGRIYCSDNSRVNGINEKSWGTDKHAKRINQACEVVLSQSKWYRVEEVKGDFISLVPIQEPSECNVVRPWELAKDVGHKQILPLLRSSQSKSIPISEGKLHVISINRLSMLTRMAPHSKETSAWSSRGTNDSGTDVSSSRT</sequence>
<evidence type="ECO:0000313" key="2">
    <source>
        <dbReference type="EMBL" id="RXK36137.1"/>
    </source>
</evidence>
<dbReference type="Proteomes" id="UP000289152">
    <property type="component" value="Unassembled WGS sequence"/>
</dbReference>
<dbReference type="AlphaFoldDB" id="A0A4Q1BD92"/>